<dbReference type="PATRIC" id="fig|1121307.3.peg.175"/>
<keyword evidence="21" id="KW-1185">Reference proteome</keyword>
<gene>
    <name evidence="17 20" type="primary">aroB</name>
    <name evidence="20" type="ORF">CLCY_11c00600</name>
</gene>
<keyword evidence="15 17" id="KW-0456">Lyase</keyword>
<feature type="binding site" evidence="17">
    <location>
        <position position="185"/>
    </location>
    <ligand>
        <name>Zn(2+)</name>
        <dbReference type="ChEBI" id="CHEBI:29105"/>
    </ligand>
</feature>
<protein>
    <recommendedName>
        <fullName evidence="7 17">3-dehydroquinate synthase</fullName>
        <shortName evidence="17">DHQS</shortName>
        <ecNumber evidence="6 17">4.2.3.4</ecNumber>
    </recommendedName>
</protein>
<reference evidence="20 21" key="1">
    <citation type="submission" date="2015-06" db="EMBL/GenBank/DDBJ databases">
        <title>Draft genome sequence of the purine-degrading Clostridium cylindrosporum HC-1 (DSM 605).</title>
        <authorList>
            <person name="Poehlein A."/>
            <person name="Schiel-Bengelsdorf B."/>
            <person name="Bengelsdorf F."/>
            <person name="Daniel R."/>
            <person name="Duerre P."/>
        </authorList>
    </citation>
    <scope>NUCLEOTIDE SEQUENCE [LARGE SCALE GENOMIC DNA]</scope>
    <source>
        <strain evidence="20 21">DSM 605</strain>
    </source>
</reference>
<evidence type="ECO:0000256" key="17">
    <source>
        <dbReference type="HAMAP-Rule" id="MF_00110"/>
    </source>
</evidence>
<dbReference type="SUPFAM" id="SSF56796">
    <property type="entry name" value="Dehydroquinate synthase-like"/>
    <property type="match status" value="1"/>
</dbReference>
<name>A0A0J8G4X8_CLOCY</name>
<dbReference type="RefSeq" id="WP_048569743.1">
    <property type="nucleotide sequence ID" value="NZ_LFVU01000005.1"/>
</dbReference>
<evidence type="ECO:0000256" key="1">
    <source>
        <dbReference type="ARBA" id="ARBA00001393"/>
    </source>
</evidence>
<evidence type="ECO:0000313" key="20">
    <source>
        <dbReference type="EMBL" id="KMT22726.1"/>
    </source>
</evidence>
<dbReference type="Gene3D" id="3.40.50.1970">
    <property type="match status" value="1"/>
</dbReference>
<comment type="subcellular location">
    <subcellularLocation>
        <location evidence="3 17">Cytoplasm</location>
    </subcellularLocation>
</comment>
<comment type="caution">
    <text evidence="17">Lacks conserved residue(s) required for the propagation of feature annotation.</text>
</comment>
<dbReference type="EMBL" id="LFVU01000005">
    <property type="protein sequence ID" value="KMT22726.1"/>
    <property type="molecule type" value="Genomic_DNA"/>
</dbReference>
<evidence type="ECO:0000313" key="21">
    <source>
        <dbReference type="Proteomes" id="UP000036756"/>
    </source>
</evidence>
<dbReference type="AlphaFoldDB" id="A0A0J8G4X8"/>
<feature type="binding site" evidence="17">
    <location>
        <position position="152"/>
    </location>
    <ligand>
        <name>NAD(+)</name>
        <dbReference type="ChEBI" id="CHEBI:57540"/>
    </ligand>
</feature>
<keyword evidence="9 17" id="KW-0028">Amino-acid biosynthesis</keyword>
<feature type="domain" description="3-dehydroquinate synthase C-terminal" evidence="19">
    <location>
        <begin position="182"/>
        <end position="322"/>
    </location>
</feature>
<dbReference type="InterPro" id="IPR050071">
    <property type="entry name" value="Dehydroquinate_synthase"/>
</dbReference>
<keyword evidence="16 17" id="KW-0170">Cobalt</keyword>
<feature type="domain" description="3-dehydroquinate synthase N-terminal" evidence="18">
    <location>
        <begin position="68"/>
        <end position="179"/>
    </location>
</feature>
<dbReference type="InterPro" id="IPR056179">
    <property type="entry name" value="DHQS_C"/>
</dbReference>
<dbReference type="GO" id="GO:0009073">
    <property type="term" value="P:aromatic amino acid family biosynthetic process"/>
    <property type="evidence" value="ECO:0007669"/>
    <property type="project" value="UniProtKB-KW"/>
</dbReference>
<keyword evidence="8 17" id="KW-0963">Cytoplasm</keyword>
<comment type="caution">
    <text evidence="20">The sequence shown here is derived from an EMBL/GenBank/DDBJ whole genome shotgun (WGS) entry which is preliminary data.</text>
</comment>
<dbReference type="STRING" id="1121307.CLCY_11c00600"/>
<feature type="binding site" evidence="17">
    <location>
        <begin position="106"/>
        <end position="110"/>
    </location>
    <ligand>
        <name>NAD(+)</name>
        <dbReference type="ChEBI" id="CHEBI:57540"/>
    </ligand>
</feature>
<dbReference type="InterPro" id="IPR030963">
    <property type="entry name" value="DHQ_synth_fam"/>
</dbReference>
<comment type="catalytic activity">
    <reaction evidence="1 17">
        <text>7-phospho-2-dehydro-3-deoxy-D-arabino-heptonate = 3-dehydroquinate + phosphate</text>
        <dbReference type="Rhea" id="RHEA:21968"/>
        <dbReference type="ChEBI" id="CHEBI:32364"/>
        <dbReference type="ChEBI" id="CHEBI:43474"/>
        <dbReference type="ChEBI" id="CHEBI:58394"/>
        <dbReference type="EC" id="4.2.3.4"/>
    </reaction>
</comment>
<comment type="cofactor">
    <cofactor evidence="2 17">
        <name>NAD(+)</name>
        <dbReference type="ChEBI" id="CHEBI:57540"/>
    </cofactor>
</comment>
<evidence type="ECO:0000256" key="5">
    <source>
        <dbReference type="ARBA" id="ARBA00005412"/>
    </source>
</evidence>
<accession>A0A0J8G4X8</accession>
<dbReference type="InterPro" id="IPR016037">
    <property type="entry name" value="DHQ_synth_AroB"/>
</dbReference>
<evidence type="ECO:0000256" key="13">
    <source>
        <dbReference type="ARBA" id="ARBA00023027"/>
    </source>
</evidence>
<sequence>MYKLGVRLFDHSYPIYIEKGLFDEIGSYIKDVAKTKKISIVTDSNVDRLYGEKLVDILQKEGFNIKKIVVEPGEKSKSFATFERVLNEMLDFSMTRSDLIIAFGGGVVGDLTGFVASSLLRGVDFVQIPTTLLSQVDSSVGGKVAINTNYGKNLVGAFYQPVGVYIDPNLLKTLDQRYLADGMAEVIKYGCIKDKNLFYDLLSYSEKEFDKNIEKIIYTCCNIKRIVVEKDEKDTGDRMLLNFGHTIGHAIEKYFNYESFTHGEAVALGMYMITKTAETLGDTSMGTSEVIKEILRKYSLPVLIDLKDRDKVLNAIGLDKKNIGKSLNIILLKEVGQSYIKKIQLEEIEKYIEFN</sequence>
<dbReference type="PIRSF" id="PIRSF001455">
    <property type="entry name" value="DHQ_synth"/>
    <property type="match status" value="1"/>
</dbReference>
<dbReference type="InterPro" id="IPR030960">
    <property type="entry name" value="DHQS/DOIS_N"/>
</dbReference>
<evidence type="ECO:0000259" key="18">
    <source>
        <dbReference type="Pfam" id="PF01761"/>
    </source>
</evidence>
<dbReference type="OrthoDB" id="9806583at2"/>
<dbReference type="Proteomes" id="UP000036756">
    <property type="component" value="Unassembled WGS sequence"/>
</dbReference>
<dbReference type="GO" id="GO:0000166">
    <property type="term" value="F:nucleotide binding"/>
    <property type="evidence" value="ECO:0007669"/>
    <property type="project" value="UniProtKB-KW"/>
</dbReference>
<evidence type="ECO:0000259" key="19">
    <source>
        <dbReference type="Pfam" id="PF24621"/>
    </source>
</evidence>
<dbReference type="Gene3D" id="1.20.1090.10">
    <property type="entry name" value="Dehydroquinate synthase-like - alpha domain"/>
    <property type="match status" value="1"/>
</dbReference>
<feature type="binding site" evidence="17">
    <location>
        <position position="245"/>
    </location>
    <ligand>
        <name>Zn(2+)</name>
        <dbReference type="ChEBI" id="CHEBI:29105"/>
    </ligand>
</feature>
<dbReference type="GO" id="GO:0003856">
    <property type="term" value="F:3-dehydroquinate synthase activity"/>
    <property type="evidence" value="ECO:0007669"/>
    <property type="project" value="UniProtKB-UniRule"/>
</dbReference>
<dbReference type="UniPathway" id="UPA00053">
    <property type="reaction ID" value="UER00085"/>
</dbReference>
<evidence type="ECO:0000256" key="2">
    <source>
        <dbReference type="ARBA" id="ARBA00001911"/>
    </source>
</evidence>
<dbReference type="EC" id="4.2.3.4" evidence="6 17"/>
<evidence type="ECO:0000256" key="14">
    <source>
        <dbReference type="ARBA" id="ARBA00023141"/>
    </source>
</evidence>
<dbReference type="NCBIfam" id="TIGR01357">
    <property type="entry name" value="aroB"/>
    <property type="match status" value="1"/>
</dbReference>
<feature type="binding site" evidence="17">
    <location>
        <position position="262"/>
    </location>
    <ligand>
        <name>Zn(2+)</name>
        <dbReference type="ChEBI" id="CHEBI:29105"/>
    </ligand>
</feature>
<dbReference type="Pfam" id="PF24621">
    <property type="entry name" value="DHQS_C"/>
    <property type="match status" value="1"/>
</dbReference>
<comment type="cofactor">
    <cofactor evidence="17">
        <name>Co(2+)</name>
        <dbReference type="ChEBI" id="CHEBI:48828"/>
    </cofactor>
    <cofactor evidence="17">
        <name>Zn(2+)</name>
        <dbReference type="ChEBI" id="CHEBI:29105"/>
    </cofactor>
    <text evidence="17">Binds 1 divalent metal cation per subunit. Can use either Co(2+) or Zn(2+).</text>
</comment>
<dbReference type="GO" id="GO:0008652">
    <property type="term" value="P:amino acid biosynthetic process"/>
    <property type="evidence" value="ECO:0007669"/>
    <property type="project" value="UniProtKB-KW"/>
</dbReference>
<evidence type="ECO:0000256" key="10">
    <source>
        <dbReference type="ARBA" id="ARBA00022723"/>
    </source>
</evidence>
<evidence type="ECO:0000256" key="16">
    <source>
        <dbReference type="ARBA" id="ARBA00023285"/>
    </source>
</evidence>
<dbReference type="GO" id="GO:0005737">
    <property type="term" value="C:cytoplasm"/>
    <property type="evidence" value="ECO:0007669"/>
    <property type="project" value="UniProtKB-SubCell"/>
</dbReference>
<evidence type="ECO:0000256" key="3">
    <source>
        <dbReference type="ARBA" id="ARBA00004496"/>
    </source>
</evidence>
<dbReference type="PANTHER" id="PTHR43622:SF7">
    <property type="entry name" value="3-DEHYDROQUINATE SYNTHASE, CHLOROPLASTIC"/>
    <property type="match status" value="1"/>
</dbReference>
<dbReference type="PANTHER" id="PTHR43622">
    <property type="entry name" value="3-DEHYDROQUINATE SYNTHASE"/>
    <property type="match status" value="1"/>
</dbReference>
<keyword evidence="10 17" id="KW-0479">Metal-binding</keyword>
<keyword evidence="11 17" id="KW-0547">Nucleotide-binding</keyword>
<evidence type="ECO:0000256" key="9">
    <source>
        <dbReference type="ARBA" id="ARBA00022605"/>
    </source>
</evidence>
<dbReference type="HAMAP" id="MF_00110">
    <property type="entry name" value="DHQ_synthase"/>
    <property type="match status" value="1"/>
</dbReference>
<evidence type="ECO:0000256" key="12">
    <source>
        <dbReference type="ARBA" id="ARBA00022833"/>
    </source>
</evidence>
<keyword evidence="13 17" id="KW-0520">NAD</keyword>
<evidence type="ECO:0000256" key="4">
    <source>
        <dbReference type="ARBA" id="ARBA00004661"/>
    </source>
</evidence>
<organism evidence="20 21">
    <name type="scientific">Clostridium cylindrosporum DSM 605</name>
    <dbReference type="NCBI Taxonomy" id="1121307"/>
    <lineage>
        <taxon>Bacteria</taxon>
        <taxon>Bacillati</taxon>
        <taxon>Bacillota</taxon>
        <taxon>Clostridia</taxon>
        <taxon>Eubacteriales</taxon>
        <taxon>Clostridiaceae</taxon>
        <taxon>Clostridium</taxon>
    </lineage>
</organism>
<keyword evidence="12 17" id="KW-0862">Zinc</keyword>
<dbReference type="GO" id="GO:0046872">
    <property type="term" value="F:metal ion binding"/>
    <property type="evidence" value="ECO:0007669"/>
    <property type="project" value="UniProtKB-KW"/>
</dbReference>
<evidence type="ECO:0000256" key="6">
    <source>
        <dbReference type="ARBA" id="ARBA00013031"/>
    </source>
</evidence>
<dbReference type="FunFam" id="3.40.50.1970:FF:000001">
    <property type="entry name" value="3-dehydroquinate synthase"/>
    <property type="match status" value="1"/>
</dbReference>
<evidence type="ECO:0000256" key="7">
    <source>
        <dbReference type="ARBA" id="ARBA00017684"/>
    </source>
</evidence>
<dbReference type="GO" id="GO:0009423">
    <property type="term" value="P:chorismate biosynthetic process"/>
    <property type="evidence" value="ECO:0007669"/>
    <property type="project" value="UniProtKB-UniRule"/>
</dbReference>
<dbReference type="Pfam" id="PF01761">
    <property type="entry name" value="DHQ_synthase"/>
    <property type="match status" value="1"/>
</dbReference>
<evidence type="ECO:0000256" key="8">
    <source>
        <dbReference type="ARBA" id="ARBA00022490"/>
    </source>
</evidence>
<dbReference type="CDD" id="cd08195">
    <property type="entry name" value="DHQS"/>
    <property type="match status" value="1"/>
</dbReference>
<comment type="function">
    <text evidence="17">Catalyzes the conversion of 3-deoxy-D-arabino-heptulosonate 7-phosphate (DAHP) to dehydroquinate (DHQ).</text>
</comment>
<comment type="similarity">
    <text evidence="5 17">Belongs to the sugar phosphate cyclases superfamily. Dehydroquinate synthase family.</text>
</comment>
<evidence type="ECO:0000256" key="11">
    <source>
        <dbReference type="ARBA" id="ARBA00022741"/>
    </source>
</evidence>
<evidence type="ECO:0000256" key="15">
    <source>
        <dbReference type="ARBA" id="ARBA00023239"/>
    </source>
</evidence>
<comment type="pathway">
    <text evidence="4 17">Metabolic intermediate biosynthesis; chorismate biosynthesis; chorismate from D-erythrose 4-phosphate and phosphoenolpyruvate: step 2/7.</text>
</comment>
<keyword evidence="14 17" id="KW-0057">Aromatic amino acid biosynthesis</keyword>
<proteinExistence type="inferred from homology"/>
<feature type="binding site" evidence="17">
    <location>
        <position position="143"/>
    </location>
    <ligand>
        <name>NAD(+)</name>
        <dbReference type="ChEBI" id="CHEBI:57540"/>
    </ligand>
</feature>
<feature type="binding site" evidence="17">
    <location>
        <begin position="130"/>
        <end position="131"/>
    </location>
    <ligand>
        <name>NAD(+)</name>
        <dbReference type="ChEBI" id="CHEBI:57540"/>
    </ligand>
</feature>